<organism evidence="1 2">
    <name type="scientific">Phyllobacterium ifriqiyense</name>
    <dbReference type="NCBI Taxonomy" id="314238"/>
    <lineage>
        <taxon>Bacteria</taxon>
        <taxon>Pseudomonadati</taxon>
        <taxon>Pseudomonadota</taxon>
        <taxon>Alphaproteobacteria</taxon>
        <taxon>Hyphomicrobiales</taxon>
        <taxon>Phyllobacteriaceae</taxon>
        <taxon>Phyllobacterium</taxon>
    </lineage>
</organism>
<gene>
    <name evidence="1" type="ORF">QFZ34_003903</name>
</gene>
<comment type="caution">
    <text evidence="1">The sequence shown here is derived from an EMBL/GenBank/DDBJ whole genome shotgun (WGS) entry which is preliminary data.</text>
</comment>
<sequence>MGIMHSEFVERLRKAVREHEERIIRLESGQEKVFRSSRDGQKEDISLQTADHYRRLSHHLREIISRHDQKNGLIAEPKET</sequence>
<dbReference type="EMBL" id="JAUSZT010000003">
    <property type="protein sequence ID" value="MDQ0998721.1"/>
    <property type="molecule type" value="Genomic_DNA"/>
</dbReference>
<evidence type="ECO:0000313" key="1">
    <source>
        <dbReference type="EMBL" id="MDQ0998721.1"/>
    </source>
</evidence>
<accession>A0ABU0SE23</accession>
<keyword evidence="2" id="KW-1185">Reference proteome</keyword>
<reference evidence="1 2" key="1">
    <citation type="submission" date="2023-07" db="EMBL/GenBank/DDBJ databases">
        <title>Comparative genomics of wheat-associated soil bacteria to identify genetic determinants of phenazine resistance.</title>
        <authorList>
            <person name="Mouncey N."/>
        </authorList>
    </citation>
    <scope>NUCLEOTIDE SEQUENCE [LARGE SCALE GENOMIC DNA]</scope>
    <source>
        <strain evidence="1 2">W4I11</strain>
    </source>
</reference>
<evidence type="ECO:0000313" key="2">
    <source>
        <dbReference type="Proteomes" id="UP001237780"/>
    </source>
</evidence>
<dbReference type="Proteomes" id="UP001237780">
    <property type="component" value="Unassembled WGS sequence"/>
</dbReference>
<protein>
    <submittedName>
        <fullName evidence="1">Uncharacterized protein</fullName>
    </submittedName>
</protein>
<dbReference type="RefSeq" id="WP_115051760.1">
    <property type="nucleotide sequence ID" value="NZ_JAUSZT010000003.1"/>
</dbReference>
<proteinExistence type="predicted"/>
<name>A0ABU0SE23_9HYPH</name>